<evidence type="ECO:0000256" key="3">
    <source>
        <dbReference type="ARBA" id="ARBA00023002"/>
    </source>
</evidence>
<dbReference type="InterPro" id="IPR050770">
    <property type="entry name" value="Intradiol_RC_Dioxygenase"/>
</dbReference>
<reference evidence="6" key="1">
    <citation type="submission" date="2020-02" db="EMBL/GenBank/DDBJ databases">
        <authorList>
            <person name="Meier V. D."/>
        </authorList>
    </citation>
    <scope>NUCLEOTIDE SEQUENCE</scope>
    <source>
        <strain evidence="6">AVDCRST_MAG04</strain>
    </source>
</reference>
<evidence type="ECO:0000256" key="2">
    <source>
        <dbReference type="ARBA" id="ARBA00022964"/>
    </source>
</evidence>
<evidence type="ECO:0000259" key="5">
    <source>
        <dbReference type="PROSITE" id="PS00083"/>
    </source>
</evidence>
<dbReference type="InterPro" id="IPR015889">
    <property type="entry name" value="Intradiol_dOase_core"/>
</dbReference>
<keyword evidence="3 6" id="KW-0560">Oxidoreductase</keyword>
<keyword evidence="2 6" id="KW-0223">Dioxygenase</keyword>
<dbReference type="EMBL" id="CADCTL010000086">
    <property type="protein sequence ID" value="CAA9232405.1"/>
    <property type="molecule type" value="Genomic_DNA"/>
</dbReference>
<evidence type="ECO:0000256" key="1">
    <source>
        <dbReference type="ARBA" id="ARBA00007825"/>
    </source>
</evidence>
<evidence type="ECO:0000256" key="4">
    <source>
        <dbReference type="SAM" id="MobiDB-lite"/>
    </source>
</evidence>
<gene>
    <name evidence="6" type="ORF">AVDCRST_MAG04-1195</name>
</gene>
<protein>
    <submittedName>
        <fullName evidence="6">Protocatechuate 3,4-dioxygenase beta chain</fullName>
        <ecNumber evidence="6">1.13.11.3</ecNumber>
    </submittedName>
</protein>
<dbReference type="EC" id="1.13.11.3" evidence="6"/>
<dbReference type="PROSITE" id="PS00083">
    <property type="entry name" value="INTRADIOL_DIOXYGENAS"/>
    <property type="match status" value="1"/>
</dbReference>
<dbReference type="Gene3D" id="2.60.130.10">
    <property type="entry name" value="Aromatic compound dioxygenase"/>
    <property type="match status" value="1"/>
</dbReference>
<proteinExistence type="inferred from homology"/>
<dbReference type="AlphaFoldDB" id="A0A6J4HUQ9"/>
<accession>A0A6J4HUQ9</accession>
<name>A0A6J4HUQ9_9PROT</name>
<comment type="similarity">
    <text evidence="1">Belongs to the intradiol ring-cleavage dioxygenase family.</text>
</comment>
<organism evidence="6">
    <name type="scientific">uncultured Acetobacteraceae bacterium</name>
    <dbReference type="NCBI Taxonomy" id="169975"/>
    <lineage>
        <taxon>Bacteria</taxon>
        <taxon>Pseudomonadati</taxon>
        <taxon>Pseudomonadota</taxon>
        <taxon>Alphaproteobacteria</taxon>
        <taxon>Acetobacterales</taxon>
        <taxon>Acetobacteraceae</taxon>
        <taxon>environmental samples</taxon>
    </lineage>
</organism>
<dbReference type="GO" id="GO:0018578">
    <property type="term" value="F:protocatechuate 3,4-dioxygenase activity"/>
    <property type="evidence" value="ECO:0007669"/>
    <property type="project" value="UniProtKB-EC"/>
</dbReference>
<dbReference type="PANTHER" id="PTHR33711:SF10">
    <property type="entry name" value="INTRADIOL RING-CLEAVAGE DIOXYGENASES DOMAIN-CONTAINING PROTEIN"/>
    <property type="match status" value="1"/>
</dbReference>
<feature type="compositionally biased region" description="Basic and acidic residues" evidence="4">
    <location>
        <begin position="60"/>
        <end position="84"/>
    </location>
</feature>
<dbReference type="PANTHER" id="PTHR33711">
    <property type="entry name" value="DIOXYGENASE, PUTATIVE (AFU_ORTHOLOGUE AFUA_2G02910)-RELATED"/>
    <property type="match status" value="1"/>
</dbReference>
<evidence type="ECO:0000313" key="6">
    <source>
        <dbReference type="EMBL" id="CAA9232405.1"/>
    </source>
</evidence>
<dbReference type="Pfam" id="PF00775">
    <property type="entry name" value="Dioxygenase_C"/>
    <property type="match status" value="1"/>
</dbReference>
<dbReference type="InterPro" id="IPR000627">
    <property type="entry name" value="Intradiol_dOase_C"/>
</dbReference>
<dbReference type="GO" id="GO:0008199">
    <property type="term" value="F:ferric iron binding"/>
    <property type="evidence" value="ECO:0007669"/>
    <property type="project" value="InterPro"/>
</dbReference>
<feature type="region of interest" description="Disordered" evidence="4">
    <location>
        <begin position="55"/>
        <end position="84"/>
    </location>
</feature>
<sequence length="313" mass="34889">MYGRRAGDAAASPEIREGLSRIEIAPLMLGPDAVRGRIRREREFWGPICRGFGLQSGRVTHGDRPDPRGLPRKASMDAHQPPDRFDPWPAGIEPDVPVPGYNNTWTHTPSQPLHRRPVGRTEATGPLELQRKLPCGDVNLAEAGPGRFAIGQLMHLAGRILDEDGRPVRGAVVELWQANAAGRYYHSIDQRDAPLDPNFVGNGRIRTDEEGRYAFFTIKPGAYPVPVKETWWRPPHLHFSVLGPSSLSRLVTQMYFPGEPLNTLDRILNSMPDTAARERLVARHLPPAEVGDRWLGFTHDIVLRGRHATPPTP</sequence>
<dbReference type="SUPFAM" id="SSF49482">
    <property type="entry name" value="Aromatic compound dioxygenase"/>
    <property type="match status" value="1"/>
</dbReference>
<feature type="domain" description="Intradiol ring-cleavage dioxygenases" evidence="5">
    <location>
        <begin position="156"/>
        <end position="184"/>
    </location>
</feature>